<evidence type="ECO:0000256" key="10">
    <source>
        <dbReference type="PIRSR" id="PIRSR605856-50"/>
    </source>
</evidence>
<dbReference type="GO" id="GO:0006535">
    <property type="term" value="P:cysteine biosynthetic process from serine"/>
    <property type="evidence" value="ECO:0007669"/>
    <property type="project" value="UniProtKB-UniRule"/>
</dbReference>
<evidence type="ECO:0000256" key="4">
    <source>
        <dbReference type="ARBA" id="ARBA00012681"/>
    </source>
</evidence>
<dbReference type="NCBIfam" id="TIGR01139">
    <property type="entry name" value="cysK"/>
    <property type="match status" value="1"/>
</dbReference>
<dbReference type="Proteomes" id="UP001254075">
    <property type="component" value="Unassembled WGS sequence"/>
</dbReference>
<keyword evidence="8 12" id="KW-0198">Cysteine biosynthesis</keyword>
<organism evidence="14 15">
    <name type="scientific">Levilactobacillus namurensis</name>
    <dbReference type="NCBI Taxonomy" id="380393"/>
    <lineage>
        <taxon>Bacteria</taxon>
        <taxon>Bacillati</taxon>
        <taxon>Bacillota</taxon>
        <taxon>Bacilli</taxon>
        <taxon>Lactobacillales</taxon>
        <taxon>Lactobacillaceae</taxon>
        <taxon>Levilactobacillus</taxon>
    </lineage>
</organism>
<accession>A0AAW8W843</accession>
<dbReference type="PANTHER" id="PTHR10314">
    <property type="entry name" value="CYSTATHIONINE BETA-SYNTHASE"/>
    <property type="match status" value="1"/>
</dbReference>
<evidence type="ECO:0000313" key="14">
    <source>
        <dbReference type="EMBL" id="MDT7014928.1"/>
    </source>
</evidence>
<keyword evidence="5 12" id="KW-0028">Amino-acid biosynthesis</keyword>
<evidence type="ECO:0000256" key="9">
    <source>
        <dbReference type="ARBA" id="ARBA00047931"/>
    </source>
</evidence>
<feature type="binding site" evidence="10">
    <location>
        <position position="79"/>
    </location>
    <ligand>
        <name>pyridoxal 5'-phosphate</name>
        <dbReference type="ChEBI" id="CHEBI:597326"/>
    </ligand>
</feature>
<keyword evidence="7 10" id="KW-0663">Pyridoxal phosphate</keyword>
<dbReference type="Gene3D" id="3.40.50.1100">
    <property type="match status" value="2"/>
</dbReference>
<reference evidence="14" key="1">
    <citation type="submission" date="2023-08" db="EMBL/GenBank/DDBJ databases">
        <authorList>
            <person name="Page C.A."/>
            <person name="Perez-Diaz I.M."/>
        </authorList>
    </citation>
    <scope>NUCLEOTIDE SEQUENCE</scope>
    <source>
        <strain evidence="14">3.8.38</strain>
    </source>
</reference>
<comment type="caution">
    <text evidence="14">The sequence shown here is derived from an EMBL/GenBank/DDBJ whole genome shotgun (WGS) entry which is preliminary data.</text>
</comment>
<dbReference type="EC" id="2.5.1.47" evidence="4 12"/>
<dbReference type="NCBIfam" id="TIGR01136">
    <property type="entry name" value="cysKM"/>
    <property type="match status" value="1"/>
</dbReference>
<comment type="cofactor">
    <cofactor evidence="1 10 12">
        <name>pyridoxal 5'-phosphate</name>
        <dbReference type="ChEBI" id="CHEBI:597326"/>
    </cofactor>
</comment>
<dbReference type="PROSITE" id="PS00901">
    <property type="entry name" value="CYS_SYNTHASE"/>
    <property type="match status" value="1"/>
</dbReference>
<dbReference type="InterPro" id="IPR005859">
    <property type="entry name" value="CysK"/>
</dbReference>
<comment type="similarity">
    <text evidence="3 12">Belongs to the cysteine synthase/cystathionine beta-synthase family.</text>
</comment>
<evidence type="ECO:0000256" key="1">
    <source>
        <dbReference type="ARBA" id="ARBA00001933"/>
    </source>
</evidence>
<evidence type="ECO:0000256" key="5">
    <source>
        <dbReference type="ARBA" id="ARBA00022605"/>
    </source>
</evidence>
<protein>
    <recommendedName>
        <fullName evidence="4 12">Cysteine synthase</fullName>
        <ecNumber evidence="4 12">2.5.1.47</ecNumber>
    </recommendedName>
</protein>
<dbReference type="GO" id="GO:0004124">
    <property type="term" value="F:cysteine synthase activity"/>
    <property type="evidence" value="ECO:0007669"/>
    <property type="project" value="UniProtKB-UniRule"/>
</dbReference>
<keyword evidence="6 12" id="KW-0808">Transferase</keyword>
<sequence>MKGVFRLVANSITELIGNTPLLKLKRVVPEGAADVLVKLEFFNPGGSIKDRIALGMINAAEASGQLKPGGTIVEPTSGNTGIGLALVAAAKGYHLIITMPETMSKERRALIQGYGTELILTPGADGMPGAIKKAQELAKAHGYFLPMQFDNAANPAAQEKTTGEEILKALGGQAPDAFIAGVGTGGTLTGVGRALRAADPQTLIYALEAAESPLLKEGHGGKHKIQGISAGFVPKVLDTKLYNDIVEVTSDQAIDMARRVSREEGFLPGISAGANIFGAIEIAKQLGAGKTVVTVAPDNGERYLSTDLFDF</sequence>
<feature type="modified residue" description="N6-(pyridoxal phosphate)lysine" evidence="11">
    <location>
        <position position="49"/>
    </location>
</feature>
<dbReference type="CDD" id="cd01561">
    <property type="entry name" value="CBS_like"/>
    <property type="match status" value="1"/>
</dbReference>
<evidence type="ECO:0000256" key="7">
    <source>
        <dbReference type="ARBA" id="ARBA00022898"/>
    </source>
</evidence>
<comment type="pathway">
    <text evidence="2">Amino-acid biosynthesis; L-cysteine biosynthesis; L-cysteine from L-serine: step 2/2.</text>
</comment>
<evidence type="ECO:0000256" key="6">
    <source>
        <dbReference type="ARBA" id="ARBA00022679"/>
    </source>
</evidence>
<dbReference type="InterPro" id="IPR050214">
    <property type="entry name" value="Cys_Synth/Cystath_Beta-Synth"/>
</dbReference>
<dbReference type="InterPro" id="IPR001216">
    <property type="entry name" value="P-phosphate_BS"/>
</dbReference>
<name>A0AAW8W843_9LACO</name>
<comment type="catalytic activity">
    <reaction evidence="9 12">
        <text>O-acetyl-L-serine + hydrogen sulfide = L-cysteine + acetate</text>
        <dbReference type="Rhea" id="RHEA:14829"/>
        <dbReference type="ChEBI" id="CHEBI:29919"/>
        <dbReference type="ChEBI" id="CHEBI:30089"/>
        <dbReference type="ChEBI" id="CHEBI:35235"/>
        <dbReference type="ChEBI" id="CHEBI:58340"/>
        <dbReference type="EC" id="2.5.1.47"/>
    </reaction>
</comment>
<dbReference type="InterPro" id="IPR036052">
    <property type="entry name" value="TrpB-like_PALP_sf"/>
</dbReference>
<evidence type="ECO:0000313" key="15">
    <source>
        <dbReference type="Proteomes" id="UP001254075"/>
    </source>
</evidence>
<evidence type="ECO:0000256" key="2">
    <source>
        <dbReference type="ARBA" id="ARBA00004962"/>
    </source>
</evidence>
<dbReference type="EMBL" id="JAVLAM010000001">
    <property type="protein sequence ID" value="MDT7014928.1"/>
    <property type="molecule type" value="Genomic_DNA"/>
</dbReference>
<dbReference type="InterPro" id="IPR001926">
    <property type="entry name" value="TrpB-like_PALP"/>
</dbReference>
<feature type="domain" description="Tryptophan synthase beta chain-like PALP" evidence="13">
    <location>
        <begin position="12"/>
        <end position="298"/>
    </location>
</feature>
<proteinExistence type="inferred from homology"/>
<evidence type="ECO:0000256" key="3">
    <source>
        <dbReference type="ARBA" id="ARBA00007103"/>
    </source>
</evidence>
<evidence type="ECO:0000256" key="8">
    <source>
        <dbReference type="ARBA" id="ARBA00023192"/>
    </source>
</evidence>
<dbReference type="Pfam" id="PF00291">
    <property type="entry name" value="PALP"/>
    <property type="match status" value="1"/>
</dbReference>
<evidence type="ECO:0000256" key="11">
    <source>
        <dbReference type="PIRSR" id="PIRSR605856-51"/>
    </source>
</evidence>
<dbReference type="AlphaFoldDB" id="A0AAW8W843"/>
<evidence type="ECO:0000256" key="12">
    <source>
        <dbReference type="RuleBase" id="RU003985"/>
    </source>
</evidence>
<feature type="binding site" evidence="10">
    <location>
        <begin position="183"/>
        <end position="187"/>
    </location>
    <ligand>
        <name>pyridoxal 5'-phosphate</name>
        <dbReference type="ChEBI" id="CHEBI:597326"/>
    </ligand>
</feature>
<dbReference type="SUPFAM" id="SSF53686">
    <property type="entry name" value="Tryptophan synthase beta subunit-like PLP-dependent enzymes"/>
    <property type="match status" value="1"/>
</dbReference>
<feature type="binding site" evidence="10">
    <location>
        <position position="271"/>
    </location>
    <ligand>
        <name>pyridoxal 5'-phosphate</name>
        <dbReference type="ChEBI" id="CHEBI:597326"/>
    </ligand>
</feature>
<evidence type="ECO:0000259" key="13">
    <source>
        <dbReference type="Pfam" id="PF00291"/>
    </source>
</evidence>
<dbReference type="FunFam" id="3.40.50.1100:FF:000006">
    <property type="entry name" value="Cysteine synthase"/>
    <property type="match status" value="1"/>
</dbReference>
<dbReference type="InterPro" id="IPR005856">
    <property type="entry name" value="Cys_synth"/>
</dbReference>
<gene>
    <name evidence="14" type="primary">cysK</name>
    <name evidence="14" type="ORF">RI532_11080</name>
</gene>